<accession>A0ABD5R4G7</accession>
<feature type="compositionally biased region" description="Low complexity" evidence="1">
    <location>
        <begin position="526"/>
        <end position="535"/>
    </location>
</feature>
<feature type="compositionally biased region" description="Acidic residues" evidence="1">
    <location>
        <begin position="536"/>
        <end position="545"/>
    </location>
</feature>
<dbReference type="Gene3D" id="2.60.40.10">
    <property type="entry name" value="Immunoglobulins"/>
    <property type="match status" value="1"/>
</dbReference>
<proteinExistence type="predicted"/>
<name>A0ABD5R4G7_9EURY</name>
<organism evidence="3 4">
    <name type="scientific">Halorubrum rubrum</name>
    <dbReference type="NCBI Taxonomy" id="1126240"/>
    <lineage>
        <taxon>Archaea</taxon>
        <taxon>Methanobacteriati</taxon>
        <taxon>Methanobacteriota</taxon>
        <taxon>Stenosarchaea group</taxon>
        <taxon>Halobacteria</taxon>
        <taxon>Halobacteriales</taxon>
        <taxon>Haloferacaceae</taxon>
        <taxon>Halorubrum</taxon>
    </lineage>
</organism>
<keyword evidence="2" id="KW-0812">Transmembrane</keyword>
<evidence type="ECO:0000313" key="4">
    <source>
        <dbReference type="Proteomes" id="UP001596118"/>
    </source>
</evidence>
<dbReference type="AlphaFoldDB" id="A0ABD5R4G7"/>
<sequence>MSPRGSTTLLVLVVLGATALIFSTGAAFVDGPTDPLNDEVALQPGDNPYTYLDEEGELVVDATGDNPNLDSGGVNVDALTVEDDLFYVVYNGSDPAEVWIEHDSQAVTFVIEGQPAESGEDPALLTSEDERVPVGVRVDTRVADLMPGDRIIEEISVHVRPAEPEAITQEGDGGNGDGDDDDGDEDDDDDDDDSGPTALVDSPEPDAREVEVYSVAAEEETAVDLEGLRVGGPAVRLDRLSFVRERGGDVEFSVDGSGEAPEGTDPVDRPGVDPLGYYAVAFAEPDQPIASATAEVVVDRDRLREAGVDPANLAAYHETDGDDREGGGDDGDDDDAGDEGENGSADDGWERTELRVTDETDETVRLAIESDGFSAFALAAQRPALEAVDAAVPTDRVEPGEATTLEVTLANRGPAPASDEAVAVRAVDADGEAVDALADGPLSVDVPPGETVTRNATVRLDEPGAYDLVVDGDRLDGSATVASLAVREPEPDPGESAPGSTDADPDDGSAPDPTRGTGSDGEESASDGGASADDAGSSDESEEERTEPATFDPADFVGLAVLVAIVLATLFLVRRAPR</sequence>
<dbReference type="RefSeq" id="WP_256412504.1">
    <property type="nucleotide sequence ID" value="NZ_JANHDM010000010.1"/>
</dbReference>
<reference evidence="3 4" key="1">
    <citation type="journal article" date="2019" name="Int. J. Syst. Evol. Microbiol.">
        <title>The Global Catalogue of Microorganisms (GCM) 10K type strain sequencing project: providing services to taxonomists for standard genome sequencing and annotation.</title>
        <authorList>
            <consortium name="The Broad Institute Genomics Platform"/>
            <consortium name="The Broad Institute Genome Sequencing Center for Infectious Disease"/>
            <person name="Wu L."/>
            <person name="Ma J."/>
        </authorList>
    </citation>
    <scope>NUCLEOTIDE SEQUENCE [LARGE SCALE GENOMIC DNA]</scope>
    <source>
        <strain evidence="3 4">CGMCC 1.12124</strain>
    </source>
</reference>
<dbReference type="EMBL" id="JBHSKY010000016">
    <property type="protein sequence ID" value="MFC5279779.1"/>
    <property type="molecule type" value="Genomic_DNA"/>
</dbReference>
<keyword evidence="2" id="KW-0472">Membrane</keyword>
<feature type="compositionally biased region" description="Acidic residues" evidence="1">
    <location>
        <begin position="320"/>
        <end position="341"/>
    </location>
</feature>
<feature type="region of interest" description="Disordered" evidence="1">
    <location>
        <begin position="484"/>
        <end position="553"/>
    </location>
</feature>
<dbReference type="Proteomes" id="UP001596118">
    <property type="component" value="Unassembled WGS sequence"/>
</dbReference>
<gene>
    <name evidence="3" type="ORF">ACFPM1_13575</name>
</gene>
<feature type="compositionally biased region" description="Basic and acidic residues" evidence="1">
    <location>
        <begin position="348"/>
        <end position="359"/>
    </location>
</feature>
<feature type="region of interest" description="Disordered" evidence="1">
    <location>
        <begin position="250"/>
        <end position="272"/>
    </location>
</feature>
<dbReference type="InterPro" id="IPR013783">
    <property type="entry name" value="Ig-like_fold"/>
</dbReference>
<keyword evidence="4" id="KW-1185">Reference proteome</keyword>
<protein>
    <recommendedName>
        <fullName evidence="5">DUF1102 domain-containing protein</fullName>
    </recommendedName>
</protein>
<evidence type="ECO:0000256" key="1">
    <source>
        <dbReference type="SAM" id="MobiDB-lite"/>
    </source>
</evidence>
<feature type="transmembrane region" description="Helical" evidence="2">
    <location>
        <begin position="556"/>
        <end position="573"/>
    </location>
</feature>
<evidence type="ECO:0000313" key="3">
    <source>
        <dbReference type="EMBL" id="MFC5279779.1"/>
    </source>
</evidence>
<comment type="caution">
    <text evidence="3">The sequence shown here is derived from an EMBL/GenBank/DDBJ whole genome shotgun (WGS) entry which is preliminary data.</text>
</comment>
<feature type="region of interest" description="Disordered" evidence="1">
    <location>
        <begin position="156"/>
        <end position="208"/>
    </location>
</feature>
<feature type="region of interest" description="Disordered" evidence="1">
    <location>
        <begin position="307"/>
        <end position="359"/>
    </location>
</feature>
<evidence type="ECO:0000256" key="2">
    <source>
        <dbReference type="SAM" id="Phobius"/>
    </source>
</evidence>
<feature type="region of interest" description="Disordered" evidence="1">
    <location>
        <begin position="439"/>
        <end position="458"/>
    </location>
</feature>
<feature type="compositionally biased region" description="Acidic residues" evidence="1">
    <location>
        <begin position="177"/>
        <end position="194"/>
    </location>
</feature>
<evidence type="ECO:0008006" key="5">
    <source>
        <dbReference type="Google" id="ProtNLM"/>
    </source>
</evidence>
<keyword evidence="2" id="KW-1133">Transmembrane helix</keyword>